<accession>A0A4Z0GHU5</accession>
<evidence type="ECO:0000259" key="1">
    <source>
        <dbReference type="PROSITE" id="PS50937"/>
    </source>
</evidence>
<dbReference type="SUPFAM" id="SSF46955">
    <property type="entry name" value="Putative DNA-binding domain"/>
    <property type="match status" value="1"/>
</dbReference>
<reference evidence="2 3" key="1">
    <citation type="journal article" date="2015" name="Int. J. Syst. Evol. Microbiol.">
        <title>Sporolactobacillus shoreae sp. nov. and Sporolactobacillus spathodeae sp. nov., two spore-forming lactic acid bacteria isolated from tree barks in Thailand.</title>
        <authorList>
            <person name="Thamacharoensuk T."/>
            <person name="Kitahara M."/>
            <person name="Ohkuma M."/>
            <person name="Thongchul N."/>
            <person name="Tanasupawat S."/>
        </authorList>
    </citation>
    <scope>NUCLEOTIDE SEQUENCE [LARGE SCALE GENOMIC DNA]</scope>
    <source>
        <strain evidence="2 3">BK92</strain>
    </source>
</reference>
<dbReference type="Gene3D" id="1.10.1660.10">
    <property type="match status" value="1"/>
</dbReference>
<dbReference type="SMART" id="SM00422">
    <property type="entry name" value="HTH_MERR"/>
    <property type="match status" value="1"/>
</dbReference>
<protein>
    <submittedName>
        <fullName evidence="2">MerR family transcriptional regulator</fullName>
    </submittedName>
</protein>
<dbReference type="OrthoDB" id="9802944at2"/>
<dbReference type="EMBL" id="SRJD01000027">
    <property type="protein sequence ID" value="TGA96293.1"/>
    <property type="molecule type" value="Genomic_DNA"/>
</dbReference>
<dbReference type="PROSITE" id="PS50937">
    <property type="entry name" value="HTH_MERR_2"/>
    <property type="match status" value="1"/>
</dbReference>
<evidence type="ECO:0000313" key="3">
    <source>
        <dbReference type="Proteomes" id="UP000298347"/>
    </source>
</evidence>
<dbReference type="Pfam" id="PF13411">
    <property type="entry name" value="MerR_1"/>
    <property type="match status" value="1"/>
</dbReference>
<sequence>MPNYTAKQITELLQQEGADIQLRTIRYYTQIGMVPPLETVGNRRVYTEKHLAYFQAIVTLSRTGETLSSIQNKLQKLPIEEIKKIGRQMPFYQSINLSTRETTKINDDAFITLGSNVNPEVRKKIVNSISRIMKEDGKQ</sequence>
<dbReference type="InterPro" id="IPR009061">
    <property type="entry name" value="DNA-bd_dom_put_sf"/>
</dbReference>
<dbReference type="AlphaFoldDB" id="A0A4Z0GHU5"/>
<keyword evidence="3" id="KW-1185">Reference proteome</keyword>
<dbReference type="GO" id="GO:0006355">
    <property type="term" value="P:regulation of DNA-templated transcription"/>
    <property type="evidence" value="ECO:0007669"/>
    <property type="project" value="InterPro"/>
</dbReference>
<comment type="caution">
    <text evidence="2">The sequence shown here is derived from an EMBL/GenBank/DDBJ whole genome shotgun (WGS) entry which is preliminary data.</text>
</comment>
<evidence type="ECO:0000313" key="2">
    <source>
        <dbReference type="EMBL" id="TGA96293.1"/>
    </source>
</evidence>
<dbReference type="CDD" id="cd00592">
    <property type="entry name" value="HTH_MerR-like"/>
    <property type="match status" value="1"/>
</dbReference>
<name>A0A4Z0GHU5_9BACL</name>
<gene>
    <name evidence="2" type="ORF">E4665_16090</name>
</gene>
<organism evidence="2 3">
    <name type="scientific">Sporolactobacillus shoreae</name>
    <dbReference type="NCBI Taxonomy" id="1465501"/>
    <lineage>
        <taxon>Bacteria</taxon>
        <taxon>Bacillati</taxon>
        <taxon>Bacillota</taxon>
        <taxon>Bacilli</taxon>
        <taxon>Bacillales</taxon>
        <taxon>Sporolactobacillaceae</taxon>
        <taxon>Sporolactobacillus</taxon>
    </lineage>
</organism>
<dbReference type="GO" id="GO:0003677">
    <property type="term" value="F:DNA binding"/>
    <property type="evidence" value="ECO:0007669"/>
    <property type="project" value="InterPro"/>
</dbReference>
<proteinExistence type="predicted"/>
<dbReference type="Proteomes" id="UP000298347">
    <property type="component" value="Unassembled WGS sequence"/>
</dbReference>
<feature type="domain" description="HTH merR-type" evidence="1">
    <location>
        <begin position="16"/>
        <end position="77"/>
    </location>
</feature>
<dbReference type="InterPro" id="IPR000551">
    <property type="entry name" value="MerR-type_HTH_dom"/>
</dbReference>
<dbReference type="RefSeq" id="WP_135349821.1">
    <property type="nucleotide sequence ID" value="NZ_SRJD01000027.1"/>
</dbReference>